<feature type="region of interest" description="Disordered" evidence="2">
    <location>
        <begin position="464"/>
        <end position="493"/>
    </location>
</feature>
<dbReference type="PANTHER" id="PTHR31071:SF2">
    <property type="entry name" value="ACTIN CYTOSKELETON-REGULATORY COMPLEX PAN-LIKE PROTEIN"/>
    <property type="match status" value="1"/>
</dbReference>
<name>A0A8T0GAP5_CERPU</name>
<evidence type="ECO:0000256" key="1">
    <source>
        <dbReference type="SAM" id="Coils"/>
    </source>
</evidence>
<dbReference type="InterPro" id="IPR043424">
    <property type="entry name" value="BLT-like"/>
</dbReference>
<keyword evidence="4" id="KW-1185">Reference proteome</keyword>
<dbReference type="AlphaFoldDB" id="A0A8T0GAP5"/>
<feature type="region of interest" description="Disordered" evidence="2">
    <location>
        <begin position="1"/>
        <end position="31"/>
    </location>
</feature>
<protein>
    <submittedName>
        <fullName evidence="3">Uncharacterized protein</fullName>
    </submittedName>
</protein>
<feature type="compositionally biased region" description="Basic and acidic residues" evidence="2">
    <location>
        <begin position="1"/>
        <end position="13"/>
    </location>
</feature>
<feature type="coiled-coil region" evidence="1">
    <location>
        <begin position="263"/>
        <end position="367"/>
    </location>
</feature>
<keyword evidence="1" id="KW-0175">Coiled coil</keyword>
<gene>
    <name evidence="3" type="ORF">KC19_11G030000</name>
</gene>
<proteinExistence type="predicted"/>
<accession>A0A8T0GAP5</accession>
<evidence type="ECO:0000256" key="2">
    <source>
        <dbReference type="SAM" id="MobiDB-lite"/>
    </source>
</evidence>
<comment type="caution">
    <text evidence="3">The sequence shown here is derived from an EMBL/GenBank/DDBJ whole genome shotgun (WGS) entry which is preliminary data.</text>
</comment>
<evidence type="ECO:0000313" key="3">
    <source>
        <dbReference type="EMBL" id="KAG0556150.1"/>
    </source>
</evidence>
<dbReference type="EMBL" id="CM026432">
    <property type="protein sequence ID" value="KAG0556150.1"/>
    <property type="molecule type" value="Genomic_DNA"/>
</dbReference>
<dbReference type="PANTHER" id="PTHR31071">
    <property type="entry name" value="GB|AAF24581.1"/>
    <property type="match status" value="1"/>
</dbReference>
<evidence type="ECO:0000313" key="4">
    <source>
        <dbReference type="Proteomes" id="UP000822688"/>
    </source>
</evidence>
<reference evidence="3 4" key="1">
    <citation type="submission" date="2020-06" db="EMBL/GenBank/DDBJ databases">
        <title>WGS assembly of Ceratodon purpureus strain R40.</title>
        <authorList>
            <person name="Carey S.B."/>
            <person name="Jenkins J."/>
            <person name="Shu S."/>
            <person name="Lovell J.T."/>
            <person name="Sreedasyam A."/>
            <person name="Maumus F."/>
            <person name="Tiley G.P."/>
            <person name="Fernandez-Pozo N."/>
            <person name="Barry K."/>
            <person name="Chen C."/>
            <person name="Wang M."/>
            <person name="Lipzen A."/>
            <person name="Daum C."/>
            <person name="Saski C.A."/>
            <person name="Payton A.C."/>
            <person name="Mcbreen J.C."/>
            <person name="Conrad R.E."/>
            <person name="Kollar L.M."/>
            <person name="Olsson S."/>
            <person name="Huttunen S."/>
            <person name="Landis J.B."/>
            <person name="Wickett N.J."/>
            <person name="Johnson M.G."/>
            <person name="Rensing S.A."/>
            <person name="Grimwood J."/>
            <person name="Schmutz J."/>
            <person name="Mcdaniel S.F."/>
        </authorList>
    </citation>
    <scope>NUCLEOTIDE SEQUENCE [LARGE SCALE GENOMIC DNA]</scope>
    <source>
        <strain evidence="3 4">R40</strain>
    </source>
</reference>
<sequence>MQEMDRKGLEKPPRVKRTLMARRTGAPTTPASKWKVRNDKLNEVIMAAKTAGIISAVVPPTPSARKLTKSLWDLQDLPLLDGFHACLYSPNCVPNNSSQTEASPFNSSPFHSLTMCSPLSQPDFVYSPTSLKSDRHSKTGAPKSLQRLLTKTGLDTGDVTDHDSIAVDRKRHIPCSVLSTPGVDEVESGHNVTTSQELFKLFSQIRILEERHNESLNLTTALHAELMQAHARVRELELPDRMARREVERLQKTHRTERMNWRVQEKEKIKAAVQSVMEELEEERKEKNMLENANHNLTKELKEAQTATANALHELESERKKRQLLEDVCTELTQEAESDKAEVEEIKRQSEQVRELLEEERRMLQLAEVWREERVQMKFGEARLALEAQSATLDVMRAELESFLARKRNGDPYDNSTFRDAQVLHDVITSIRYDTSVSTFPPTSSMSSNSSNSSFAPTSEYMYGATLDTDSGEESRDHGHALMYYPEGIPDAD</sequence>
<dbReference type="Proteomes" id="UP000822688">
    <property type="component" value="Chromosome 11"/>
</dbReference>
<organism evidence="3 4">
    <name type="scientific">Ceratodon purpureus</name>
    <name type="common">Fire moss</name>
    <name type="synonym">Dicranum purpureum</name>
    <dbReference type="NCBI Taxonomy" id="3225"/>
    <lineage>
        <taxon>Eukaryota</taxon>
        <taxon>Viridiplantae</taxon>
        <taxon>Streptophyta</taxon>
        <taxon>Embryophyta</taxon>
        <taxon>Bryophyta</taxon>
        <taxon>Bryophytina</taxon>
        <taxon>Bryopsida</taxon>
        <taxon>Dicranidae</taxon>
        <taxon>Pseudoditrichales</taxon>
        <taxon>Ditrichaceae</taxon>
        <taxon>Ceratodon</taxon>
    </lineage>
</organism>